<dbReference type="EMBL" id="PJQL01000849">
    <property type="protein sequence ID" value="RCH92291.1"/>
    <property type="molecule type" value="Genomic_DNA"/>
</dbReference>
<sequence length="255" mass="28867">MLITQNDSNSYGIKAVDWERFVQFSKGTFASPAVQLSSVEREIPGSSFSTKASNKQLRIKGSVFVDEEDVLITSFVEPLIMPFLRSIENTVIHGNGYPLHESYVRKAKVVGKYGLYIRSIRGRVPDRAFSFQMPSGERFMVLVAEVKTTANAARSLDFIKLSMLMKDVIDFASTKWVTNYFSIGLLIADASCKIYKLHMSIDRMYCMTEISAFHLPNNVNDILLKDKLQNIIVSMLQYLVYINKELGCSESVQQL</sequence>
<accession>A0A367JRG7</accession>
<evidence type="ECO:0000313" key="1">
    <source>
        <dbReference type="EMBL" id="RCH92291.1"/>
    </source>
</evidence>
<keyword evidence="2" id="KW-1185">Reference proteome</keyword>
<organism evidence="1 2">
    <name type="scientific">Rhizopus azygosporus</name>
    <name type="common">Rhizopus microsporus var. azygosporus</name>
    <dbReference type="NCBI Taxonomy" id="86630"/>
    <lineage>
        <taxon>Eukaryota</taxon>
        <taxon>Fungi</taxon>
        <taxon>Fungi incertae sedis</taxon>
        <taxon>Mucoromycota</taxon>
        <taxon>Mucoromycotina</taxon>
        <taxon>Mucoromycetes</taxon>
        <taxon>Mucorales</taxon>
        <taxon>Mucorineae</taxon>
        <taxon>Rhizopodaceae</taxon>
        <taxon>Rhizopus</taxon>
    </lineage>
</organism>
<reference evidence="1 2" key="1">
    <citation type="journal article" date="2018" name="G3 (Bethesda)">
        <title>Phylogenetic and Phylogenomic Definition of Rhizopus Species.</title>
        <authorList>
            <person name="Gryganskyi A.P."/>
            <person name="Golan J."/>
            <person name="Dolatabadi S."/>
            <person name="Mondo S."/>
            <person name="Robb S."/>
            <person name="Idnurm A."/>
            <person name="Muszewska A."/>
            <person name="Steczkiewicz K."/>
            <person name="Masonjones S."/>
            <person name="Liao H.L."/>
            <person name="Gajdeczka M.T."/>
            <person name="Anike F."/>
            <person name="Vuek A."/>
            <person name="Anishchenko I.M."/>
            <person name="Voigt K."/>
            <person name="de Hoog G.S."/>
            <person name="Smith M.E."/>
            <person name="Heitman J."/>
            <person name="Vilgalys R."/>
            <person name="Stajich J.E."/>
        </authorList>
    </citation>
    <scope>NUCLEOTIDE SEQUENCE [LARGE SCALE GENOMIC DNA]</scope>
    <source>
        <strain evidence="1 2">CBS 357.93</strain>
    </source>
</reference>
<dbReference type="AlphaFoldDB" id="A0A367JRG7"/>
<proteinExistence type="predicted"/>
<name>A0A367JRG7_RHIAZ</name>
<protein>
    <submittedName>
        <fullName evidence="1">Uncharacterized protein</fullName>
    </submittedName>
</protein>
<dbReference type="OrthoDB" id="2229149at2759"/>
<gene>
    <name evidence="1" type="ORF">CU097_011090</name>
</gene>
<comment type="caution">
    <text evidence="1">The sequence shown here is derived from an EMBL/GenBank/DDBJ whole genome shotgun (WGS) entry which is preliminary data.</text>
</comment>
<dbReference type="Proteomes" id="UP000252139">
    <property type="component" value="Unassembled WGS sequence"/>
</dbReference>
<evidence type="ECO:0000313" key="2">
    <source>
        <dbReference type="Proteomes" id="UP000252139"/>
    </source>
</evidence>